<dbReference type="PANTHER" id="PTHR45657">
    <property type="entry name" value="CRAL-TRIO DOMAIN-CONTAINING PROTEIN YKL091C-RELATED"/>
    <property type="match status" value="1"/>
</dbReference>
<keyword evidence="3" id="KW-0653">Protein transport</keyword>
<dbReference type="InParanoid" id="A0A5E4E5R8"/>
<dbReference type="Proteomes" id="UP000327085">
    <property type="component" value="Chromosome 7"/>
</dbReference>
<evidence type="ECO:0000256" key="5">
    <source>
        <dbReference type="ARBA" id="ARBA00038020"/>
    </source>
</evidence>
<dbReference type="PANTHER" id="PTHR45657:SF29">
    <property type="entry name" value="PHOSPHATIDYLINOSITOL_PHOSPHATIDYLCHOLINE TRANSFER PROTEIN SFH12"/>
    <property type="match status" value="1"/>
</dbReference>
<dbReference type="SUPFAM" id="SSF46938">
    <property type="entry name" value="CRAL/TRIO N-terminal domain"/>
    <property type="match status" value="1"/>
</dbReference>
<dbReference type="Gene3D" id="3.40.525.10">
    <property type="entry name" value="CRAL-TRIO lipid binding domain"/>
    <property type="match status" value="1"/>
</dbReference>
<feature type="region of interest" description="Disordered" evidence="6">
    <location>
        <begin position="1"/>
        <end position="21"/>
    </location>
</feature>
<proteinExistence type="inferred from homology"/>
<dbReference type="GO" id="GO:0005886">
    <property type="term" value="C:plasma membrane"/>
    <property type="evidence" value="ECO:0007669"/>
    <property type="project" value="UniProtKB-SubCell"/>
</dbReference>
<comment type="subcellular location">
    <subcellularLocation>
        <location evidence="1">Cell membrane</location>
        <topology evidence="1">Peripheral membrane protein</topology>
    </subcellularLocation>
    <subcellularLocation>
        <location evidence="2">Golgi apparatus membrane</location>
        <topology evidence="2">Peripheral membrane protein</topology>
    </subcellularLocation>
</comment>
<dbReference type="InterPro" id="IPR051026">
    <property type="entry name" value="PI/PC_transfer"/>
</dbReference>
<organism evidence="8 9">
    <name type="scientific">Prunus dulcis</name>
    <name type="common">Almond</name>
    <name type="synonym">Amygdalus dulcis</name>
    <dbReference type="NCBI Taxonomy" id="3755"/>
    <lineage>
        <taxon>Eukaryota</taxon>
        <taxon>Viridiplantae</taxon>
        <taxon>Streptophyta</taxon>
        <taxon>Embryophyta</taxon>
        <taxon>Tracheophyta</taxon>
        <taxon>Spermatophyta</taxon>
        <taxon>Magnoliopsida</taxon>
        <taxon>eudicotyledons</taxon>
        <taxon>Gunneridae</taxon>
        <taxon>Pentapetalae</taxon>
        <taxon>rosids</taxon>
        <taxon>fabids</taxon>
        <taxon>Rosales</taxon>
        <taxon>Rosaceae</taxon>
        <taxon>Amygdaloideae</taxon>
        <taxon>Amygdaleae</taxon>
        <taxon>Prunus</taxon>
    </lineage>
</organism>
<evidence type="ECO:0000256" key="3">
    <source>
        <dbReference type="ARBA" id="ARBA00022927"/>
    </source>
</evidence>
<dbReference type="SMART" id="SM01100">
    <property type="entry name" value="CRAL_TRIO_N"/>
    <property type="match status" value="1"/>
</dbReference>
<feature type="compositionally biased region" description="Low complexity" evidence="6">
    <location>
        <begin position="1"/>
        <end position="13"/>
    </location>
</feature>
<dbReference type="AlphaFoldDB" id="A0A5E4E5R8"/>
<gene>
    <name evidence="8" type="ORF">ALMOND_2B031122</name>
</gene>
<dbReference type="Gene3D" id="1.10.8.20">
    <property type="entry name" value="N-terminal domain of phosphatidylinositol transfer protein sec14p"/>
    <property type="match status" value="1"/>
</dbReference>
<dbReference type="OMA" id="CHTASED"/>
<keyword evidence="4" id="KW-0333">Golgi apparatus</keyword>
<evidence type="ECO:0000259" key="7">
    <source>
        <dbReference type="PROSITE" id="PS50191"/>
    </source>
</evidence>
<dbReference type="Pfam" id="PF03765">
    <property type="entry name" value="CRAL_TRIO_N"/>
    <property type="match status" value="1"/>
</dbReference>
<name>A0A5E4E5R8_PRUDU</name>
<evidence type="ECO:0000313" key="8">
    <source>
        <dbReference type="EMBL" id="VVA10762.1"/>
    </source>
</evidence>
<dbReference type="GO" id="GO:0000139">
    <property type="term" value="C:Golgi membrane"/>
    <property type="evidence" value="ECO:0007669"/>
    <property type="project" value="UniProtKB-SubCell"/>
</dbReference>
<protein>
    <submittedName>
        <fullName evidence="8">PREDICTED: phosphatidylinositol/phosphatidylcholine transfer</fullName>
    </submittedName>
</protein>
<dbReference type="CDD" id="cd00170">
    <property type="entry name" value="SEC14"/>
    <property type="match status" value="1"/>
</dbReference>
<dbReference type="InterPro" id="IPR001251">
    <property type="entry name" value="CRAL-TRIO_dom"/>
</dbReference>
<dbReference type="Pfam" id="PF00650">
    <property type="entry name" value="CRAL_TRIO"/>
    <property type="match status" value="1"/>
</dbReference>
<evidence type="ECO:0000313" key="9">
    <source>
        <dbReference type="Proteomes" id="UP000327085"/>
    </source>
</evidence>
<dbReference type="InterPro" id="IPR036273">
    <property type="entry name" value="CRAL/TRIO_N_dom_sf"/>
</dbReference>
<comment type="similarity">
    <text evidence="5">Belongs to the SFH family.</text>
</comment>
<dbReference type="InterPro" id="IPR011074">
    <property type="entry name" value="CRAL/TRIO_N_dom"/>
</dbReference>
<dbReference type="GO" id="GO:0015031">
    <property type="term" value="P:protein transport"/>
    <property type="evidence" value="ECO:0007669"/>
    <property type="project" value="UniProtKB-KW"/>
</dbReference>
<dbReference type="InterPro" id="IPR036865">
    <property type="entry name" value="CRAL-TRIO_dom_sf"/>
</dbReference>
<evidence type="ECO:0000256" key="2">
    <source>
        <dbReference type="ARBA" id="ARBA00004395"/>
    </source>
</evidence>
<accession>A0A5E4E5R8</accession>
<dbReference type="EMBL" id="CABIKO010000002">
    <property type="protein sequence ID" value="VVA10762.1"/>
    <property type="molecule type" value="Genomic_DNA"/>
</dbReference>
<evidence type="ECO:0000256" key="1">
    <source>
        <dbReference type="ARBA" id="ARBA00004202"/>
    </source>
</evidence>
<feature type="domain" description="CRAL-TRIO" evidence="7">
    <location>
        <begin position="122"/>
        <end position="224"/>
    </location>
</feature>
<evidence type="ECO:0000256" key="4">
    <source>
        <dbReference type="ARBA" id="ARBA00023034"/>
    </source>
</evidence>
<dbReference type="Gramene" id="VVA10762">
    <property type="protein sequence ID" value="VVA10762"/>
    <property type="gene ID" value="Prudul26B031122"/>
</dbReference>
<dbReference type="SUPFAM" id="SSF52087">
    <property type="entry name" value="CRAL/TRIO domain"/>
    <property type="match status" value="1"/>
</dbReference>
<keyword evidence="3" id="KW-0813">Transport</keyword>
<evidence type="ECO:0000256" key="6">
    <source>
        <dbReference type="SAM" id="MobiDB-lite"/>
    </source>
</evidence>
<dbReference type="PROSITE" id="PS50191">
    <property type="entry name" value="CRAL_TRIO"/>
    <property type="match status" value="1"/>
</dbReference>
<reference evidence="9" key="1">
    <citation type="journal article" date="2020" name="Plant J.">
        <title>Transposons played a major role in the diversification between the closely related almond and peach genomes: results from the almond genome sequence.</title>
        <authorList>
            <person name="Alioto T."/>
            <person name="Alexiou K.G."/>
            <person name="Bardil A."/>
            <person name="Barteri F."/>
            <person name="Castanera R."/>
            <person name="Cruz F."/>
            <person name="Dhingra A."/>
            <person name="Duval H."/>
            <person name="Fernandez I Marti A."/>
            <person name="Frias L."/>
            <person name="Galan B."/>
            <person name="Garcia J.L."/>
            <person name="Howad W."/>
            <person name="Gomez-Garrido J."/>
            <person name="Gut M."/>
            <person name="Julca I."/>
            <person name="Morata J."/>
            <person name="Puigdomenech P."/>
            <person name="Ribeca P."/>
            <person name="Rubio Cabetas M.J."/>
            <person name="Vlasova A."/>
            <person name="Wirthensohn M."/>
            <person name="Garcia-Mas J."/>
            <person name="Gabaldon T."/>
            <person name="Casacuberta J.M."/>
            <person name="Arus P."/>
        </authorList>
    </citation>
    <scope>NUCLEOTIDE SEQUENCE [LARGE SCALE GENOMIC DNA]</scope>
    <source>
        <strain evidence="9">cv. Texas</strain>
    </source>
</reference>
<sequence>MSGPLSPKPLSGSLKKKAMNASAKLRNSLSRRSRRSSIVIADAVEIGDVHDPEELQSVEAFRQALILEELLPSKHDDYHIMLRFLKARKFDMEKTKQMWSDMLQWRKGFGADTVMKDFEFKELNKVLEYYPQGHHGVDKDGRPVYIERLGKVDPTKLMQVTTMDRYVKYHVREFERTFDVKFPACSIAAKKHIDRSTTVLDVQGVGLKKFQQSCQRACHTASED</sequence>